<evidence type="ECO:0000313" key="2">
    <source>
        <dbReference type="EMBL" id="APS00363.1"/>
    </source>
</evidence>
<proteinExistence type="predicted"/>
<dbReference type="KEGG" id="pabo:BCY86_06480"/>
<evidence type="ECO:0000313" key="3">
    <source>
        <dbReference type="Proteomes" id="UP000185544"/>
    </source>
</evidence>
<sequence>MTGYSKNVCVKASILSTPIEVFKFFQKSLSASKIGHKNDNKNSRGSRNSQIISEDSEISAF</sequence>
<feature type="compositionally biased region" description="Polar residues" evidence="1">
    <location>
        <begin position="43"/>
        <end position="53"/>
    </location>
</feature>
<keyword evidence="3" id="KW-1185">Reference proteome</keyword>
<protein>
    <submittedName>
        <fullName evidence="2">Uncharacterized protein</fullName>
    </submittedName>
</protein>
<reference evidence="2 3" key="1">
    <citation type="submission" date="2016-08" db="EMBL/GenBank/DDBJ databases">
        <title>Identification and validation of antigenic proteins from Pajaroellobacter abortibovis using de-novo genome sequence assembly and reverse vaccinology.</title>
        <authorList>
            <person name="Welly B.T."/>
            <person name="Miller M.R."/>
            <person name="Stott J.L."/>
            <person name="Blanchard M.T."/>
            <person name="Islas-Trejo A.D."/>
            <person name="O'Rourke S.M."/>
            <person name="Young A.E."/>
            <person name="Medrano J.F."/>
            <person name="Van Eenennaam A.L."/>
        </authorList>
    </citation>
    <scope>NUCLEOTIDE SEQUENCE [LARGE SCALE GENOMIC DNA]</scope>
    <source>
        <strain evidence="2 3">BTF92-0548A/99-0131</strain>
    </source>
</reference>
<feature type="region of interest" description="Disordered" evidence="1">
    <location>
        <begin position="34"/>
        <end position="61"/>
    </location>
</feature>
<organism evidence="2 3">
    <name type="scientific">Pajaroellobacter abortibovis</name>
    <dbReference type="NCBI Taxonomy" id="1882918"/>
    <lineage>
        <taxon>Bacteria</taxon>
        <taxon>Pseudomonadati</taxon>
        <taxon>Myxococcota</taxon>
        <taxon>Polyangia</taxon>
        <taxon>Polyangiales</taxon>
        <taxon>Polyangiaceae</taxon>
    </lineage>
</organism>
<evidence type="ECO:0000256" key="1">
    <source>
        <dbReference type="SAM" id="MobiDB-lite"/>
    </source>
</evidence>
<dbReference type="Proteomes" id="UP000185544">
    <property type="component" value="Chromosome"/>
</dbReference>
<accession>A0A1L6MXP9</accession>
<dbReference type="AlphaFoldDB" id="A0A1L6MXP9"/>
<dbReference type="EMBL" id="CP016908">
    <property type="protein sequence ID" value="APS00363.1"/>
    <property type="molecule type" value="Genomic_DNA"/>
</dbReference>
<gene>
    <name evidence="2" type="ORF">BCY86_06480</name>
</gene>
<name>A0A1L6MXP9_9BACT</name>